<feature type="transmembrane region" description="Helical" evidence="7">
    <location>
        <begin position="123"/>
        <end position="142"/>
    </location>
</feature>
<evidence type="ECO:0000259" key="8">
    <source>
        <dbReference type="PROSITE" id="PS50928"/>
    </source>
</evidence>
<dbReference type="InterPro" id="IPR000515">
    <property type="entry name" value="MetI-like"/>
</dbReference>
<evidence type="ECO:0000256" key="5">
    <source>
        <dbReference type="ARBA" id="ARBA00022989"/>
    </source>
</evidence>
<evidence type="ECO:0000256" key="6">
    <source>
        <dbReference type="ARBA" id="ARBA00023136"/>
    </source>
</evidence>
<evidence type="ECO:0000256" key="4">
    <source>
        <dbReference type="ARBA" id="ARBA00022692"/>
    </source>
</evidence>
<evidence type="ECO:0000256" key="1">
    <source>
        <dbReference type="ARBA" id="ARBA00004651"/>
    </source>
</evidence>
<dbReference type="CDD" id="cd06261">
    <property type="entry name" value="TM_PBP2"/>
    <property type="match status" value="1"/>
</dbReference>
<dbReference type="Proteomes" id="UP001235133">
    <property type="component" value="Unassembled WGS sequence"/>
</dbReference>
<dbReference type="Gene3D" id="1.10.3720.10">
    <property type="entry name" value="MetI-like"/>
    <property type="match status" value="1"/>
</dbReference>
<reference evidence="9 10" key="1">
    <citation type="submission" date="2023-08" db="EMBL/GenBank/DDBJ databases">
        <title>Microbacterium psychrotolerans sp. nov., a psychrotolerant bacterium isolated from soil in Heilongjiang Province, China.</title>
        <authorList>
            <person name="An P."/>
            <person name="Zhao D."/>
            <person name="Xiang H."/>
        </authorList>
    </citation>
    <scope>NUCLEOTIDE SEQUENCE [LARGE SCALE GENOMIC DNA]</scope>
    <source>
        <strain evidence="9 10">QXD-8</strain>
    </source>
</reference>
<dbReference type="Pfam" id="PF00528">
    <property type="entry name" value="BPD_transp_1"/>
    <property type="match status" value="1"/>
</dbReference>
<comment type="subcellular location">
    <subcellularLocation>
        <location evidence="1 7">Cell membrane</location>
        <topology evidence="1 7">Multi-pass membrane protein</topology>
    </subcellularLocation>
</comment>
<evidence type="ECO:0000256" key="2">
    <source>
        <dbReference type="ARBA" id="ARBA00022448"/>
    </source>
</evidence>
<dbReference type="PANTHER" id="PTHR30193">
    <property type="entry name" value="ABC TRANSPORTER PERMEASE PROTEIN"/>
    <property type="match status" value="1"/>
</dbReference>
<feature type="transmembrane region" description="Helical" evidence="7">
    <location>
        <begin position="27"/>
        <end position="55"/>
    </location>
</feature>
<dbReference type="RefSeq" id="WP_308865941.1">
    <property type="nucleotide sequence ID" value="NZ_JAVFWO010000001.1"/>
</dbReference>
<proteinExistence type="inferred from homology"/>
<dbReference type="EMBL" id="JAVFWO010000001">
    <property type="protein sequence ID" value="MDQ7876541.1"/>
    <property type="molecule type" value="Genomic_DNA"/>
</dbReference>
<keyword evidence="10" id="KW-1185">Reference proteome</keyword>
<evidence type="ECO:0000313" key="10">
    <source>
        <dbReference type="Proteomes" id="UP001235133"/>
    </source>
</evidence>
<keyword evidence="5 7" id="KW-1133">Transmembrane helix</keyword>
<keyword evidence="4 7" id="KW-0812">Transmembrane</keyword>
<accession>A0ABU0YZ45</accession>
<dbReference type="SUPFAM" id="SSF161098">
    <property type="entry name" value="MetI-like"/>
    <property type="match status" value="1"/>
</dbReference>
<comment type="caution">
    <text evidence="9">The sequence shown here is derived from an EMBL/GenBank/DDBJ whole genome shotgun (WGS) entry which is preliminary data.</text>
</comment>
<feature type="transmembrane region" description="Helical" evidence="7">
    <location>
        <begin position="173"/>
        <end position="194"/>
    </location>
</feature>
<keyword evidence="6 7" id="KW-0472">Membrane</keyword>
<gene>
    <name evidence="9" type="ORF">Q9R08_00985</name>
</gene>
<keyword evidence="3" id="KW-1003">Cell membrane</keyword>
<dbReference type="InterPro" id="IPR035906">
    <property type="entry name" value="MetI-like_sf"/>
</dbReference>
<feature type="transmembrane region" description="Helical" evidence="7">
    <location>
        <begin position="224"/>
        <end position="247"/>
    </location>
</feature>
<dbReference type="InterPro" id="IPR051393">
    <property type="entry name" value="ABC_transporter_permease"/>
</dbReference>
<evidence type="ECO:0000256" key="3">
    <source>
        <dbReference type="ARBA" id="ARBA00022475"/>
    </source>
</evidence>
<protein>
    <submittedName>
        <fullName evidence="9">Sugar ABC transporter permease</fullName>
    </submittedName>
</protein>
<feature type="domain" description="ABC transmembrane type-1" evidence="8">
    <location>
        <begin position="83"/>
        <end position="299"/>
    </location>
</feature>
<feature type="transmembrane region" description="Helical" evidence="7">
    <location>
        <begin position="278"/>
        <end position="302"/>
    </location>
</feature>
<keyword evidence="2 7" id="KW-0813">Transport</keyword>
<dbReference type="PANTHER" id="PTHR30193:SF41">
    <property type="entry name" value="DIACETYLCHITOBIOSE UPTAKE SYSTEM PERMEASE PROTEIN NGCF"/>
    <property type="match status" value="1"/>
</dbReference>
<evidence type="ECO:0000313" key="9">
    <source>
        <dbReference type="EMBL" id="MDQ7876541.1"/>
    </source>
</evidence>
<evidence type="ECO:0000256" key="7">
    <source>
        <dbReference type="RuleBase" id="RU363032"/>
    </source>
</evidence>
<organism evidence="9 10">
    <name type="scientific">Microbacterium psychrotolerans</name>
    <dbReference type="NCBI Taxonomy" id="3068321"/>
    <lineage>
        <taxon>Bacteria</taxon>
        <taxon>Bacillati</taxon>
        <taxon>Actinomycetota</taxon>
        <taxon>Actinomycetes</taxon>
        <taxon>Micrococcales</taxon>
        <taxon>Microbacteriaceae</taxon>
        <taxon>Microbacterium</taxon>
    </lineage>
</organism>
<dbReference type="PROSITE" id="PS50928">
    <property type="entry name" value="ABC_TM1"/>
    <property type="match status" value="1"/>
</dbReference>
<feature type="transmembrane region" description="Helical" evidence="7">
    <location>
        <begin position="87"/>
        <end position="111"/>
    </location>
</feature>
<name>A0ABU0YZ45_9MICO</name>
<comment type="similarity">
    <text evidence="7">Belongs to the binding-protein-dependent transport system permease family.</text>
</comment>
<sequence>MSETLDTESGHEVAQVDRWRRRIHPGVYLALLPVFVVLGIFQFYPAASGIFFSFWEWKPAGGSTFTGLDNYVRMMGDAVWWSSFKNLAIIFVFGVVMWIFPLLAAELLITLKHERSAFVYRTLLIVPMAFPGVVTALVWQFFYDPNNGVFNAVLEAVGLGALQQNWTGDPDTALLSLLFVGFPFIAGLPFLIIYSSLQNIPKEIFEAAALDGVGRFRRIWMFDLPLMASQVRVLLFLAVVGTLQYGFTAYVLTGGGPDNATVVPILRILNMAFQGGQWGYAAALSTTLFAITLVLSCVVMFWRRREPADRDLNTTVETAAVEFRSAQ</sequence>